<keyword evidence="2" id="KW-1185">Reference proteome</keyword>
<reference evidence="1 2" key="1">
    <citation type="submission" date="2017-02" db="EMBL/GenBank/DDBJ databases">
        <authorList>
            <person name="Peterson S.W."/>
        </authorList>
    </citation>
    <scope>NUCLEOTIDE SEQUENCE [LARGE SCALE GENOMIC DNA]</scope>
    <source>
        <strain evidence="1 2">DSM 18034</strain>
    </source>
</reference>
<sequence length="73" mass="8198">MNKGDRSSNRAALARYSCSQRVLQGSGWDELGAGRAGKEREVENMEICGKQIIEKRPVFHGALESRDEQETFI</sequence>
<evidence type="ECO:0000313" key="1">
    <source>
        <dbReference type="EMBL" id="SKA79590.1"/>
    </source>
</evidence>
<dbReference type="EMBL" id="FUYA01000010">
    <property type="protein sequence ID" value="SKA79590.1"/>
    <property type="molecule type" value="Genomic_DNA"/>
</dbReference>
<dbReference type="Proteomes" id="UP000189733">
    <property type="component" value="Unassembled WGS sequence"/>
</dbReference>
<accession>A0A1T4WQF2</accession>
<gene>
    <name evidence="1" type="ORF">SAMN02745702_02545</name>
</gene>
<evidence type="ECO:0000313" key="2">
    <source>
        <dbReference type="Proteomes" id="UP000189733"/>
    </source>
</evidence>
<protein>
    <submittedName>
        <fullName evidence="1">Uncharacterized protein</fullName>
    </submittedName>
</protein>
<proteinExistence type="predicted"/>
<name>A0A1T4WQF2_9BACT</name>
<organism evidence="1 2">
    <name type="scientific">Desulfobaculum bizertense DSM 18034</name>
    <dbReference type="NCBI Taxonomy" id="1121442"/>
    <lineage>
        <taxon>Bacteria</taxon>
        <taxon>Pseudomonadati</taxon>
        <taxon>Thermodesulfobacteriota</taxon>
        <taxon>Desulfovibrionia</taxon>
        <taxon>Desulfovibrionales</taxon>
        <taxon>Desulfovibrionaceae</taxon>
        <taxon>Desulfobaculum</taxon>
    </lineage>
</organism>
<dbReference type="AlphaFoldDB" id="A0A1T4WQF2"/>